<reference evidence="1 2" key="1">
    <citation type="submission" date="2019-03" db="EMBL/GenBank/DDBJ databases">
        <authorList>
            <consortium name="Pathogen Informatics"/>
        </authorList>
    </citation>
    <scope>NUCLEOTIDE SEQUENCE [LARGE SCALE GENOMIC DNA]</scope>
    <source>
        <strain evidence="1 2">NCTC12998</strain>
    </source>
</reference>
<name>A0A485CVR5_RAOPL</name>
<proteinExistence type="predicted"/>
<evidence type="ECO:0000313" key="1">
    <source>
        <dbReference type="EMBL" id="VFS88870.1"/>
    </source>
</evidence>
<evidence type="ECO:0000313" key="2">
    <source>
        <dbReference type="Proteomes" id="UP000345637"/>
    </source>
</evidence>
<gene>
    <name evidence="1" type="ORF">NCTC12998_06606</name>
</gene>
<organism evidence="1 2">
    <name type="scientific">Raoultella planticola</name>
    <name type="common">Klebsiella planticola</name>
    <dbReference type="NCBI Taxonomy" id="575"/>
    <lineage>
        <taxon>Bacteria</taxon>
        <taxon>Pseudomonadati</taxon>
        <taxon>Pseudomonadota</taxon>
        <taxon>Gammaproteobacteria</taxon>
        <taxon>Enterobacterales</taxon>
        <taxon>Enterobacteriaceae</taxon>
        <taxon>Klebsiella/Raoultella group</taxon>
        <taxon>Raoultella</taxon>
    </lineage>
</organism>
<sequence>MFNGELIKGTDPHQRQTLIGEKVHLRLIGDSQIRLTAATRRGGRAGSGRRDDLNVQSLRFKGANLFRHHNRRHGPGLMYQSSTRVSFSLAIACPLISAVNVMAGEKRVYA</sequence>
<dbReference type="AlphaFoldDB" id="A0A485CVR5"/>
<protein>
    <submittedName>
        <fullName evidence="1">Uncharacterized protein</fullName>
    </submittedName>
</protein>
<accession>A0A485CVR5</accession>
<dbReference type="Proteomes" id="UP000345637">
    <property type="component" value="Unassembled WGS sequence"/>
</dbReference>
<dbReference type="EMBL" id="CAADJE010000036">
    <property type="protein sequence ID" value="VFS88870.1"/>
    <property type="molecule type" value="Genomic_DNA"/>
</dbReference>